<dbReference type="EnsemblPlants" id="KEH18150">
    <property type="protein sequence ID" value="KEH18150"/>
    <property type="gene ID" value="MTR_8g012755"/>
</dbReference>
<evidence type="ECO:0000313" key="1">
    <source>
        <dbReference type="EMBL" id="KEH18150.1"/>
    </source>
</evidence>
<dbReference type="Proteomes" id="UP000002051">
    <property type="component" value="Chromosome 8"/>
</dbReference>
<organism evidence="1 3">
    <name type="scientific">Medicago truncatula</name>
    <name type="common">Barrel medic</name>
    <name type="synonym">Medicago tribuloides</name>
    <dbReference type="NCBI Taxonomy" id="3880"/>
    <lineage>
        <taxon>Eukaryota</taxon>
        <taxon>Viridiplantae</taxon>
        <taxon>Streptophyta</taxon>
        <taxon>Embryophyta</taxon>
        <taxon>Tracheophyta</taxon>
        <taxon>Spermatophyta</taxon>
        <taxon>Magnoliopsida</taxon>
        <taxon>eudicotyledons</taxon>
        <taxon>Gunneridae</taxon>
        <taxon>Pentapetalae</taxon>
        <taxon>rosids</taxon>
        <taxon>fabids</taxon>
        <taxon>Fabales</taxon>
        <taxon>Fabaceae</taxon>
        <taxon>Papilionoideae</taxon>
        <taxon>50 kb inversion clade</taxon>
        <taxon>NPAAA clade</taxon>
        <taxon>Hologalegina</taxon>
        <taxon>IRL clade</taxon>
        <taxon>Trifolieae</taxon>
        <taxon>Medicago</taxon>
    </lineage>
</organism>
<dbReference type="HOGENOM" id="CLU_2336882_0_0_1"/>
<reference evidence="1 3" key="1">
    <citation type="journal article" date="2011" name="Nature">
        <title>The Medicago genome provides insight into the evolution of rhizobial symbioses.</title>
        <authorList>
            <person name="Young N.D."/>
            <person name="Debelle F."/>
            <person name="Oldroyd G.E."/>
            <person name="Geurts R."/>
            <person name="Cannon S.B."/>
            <person name="Udvardi M.K."/>
            <person name="Benedito V.A."/>
            <person name="Mayer K.F."/>
            <person name="Gouzy J."/>
            <person name="Schoof H."/>
            <person name="Van de Peer Y."/>
            <person name="Proost S."/>
            <person name="Cook D.R."/>
            <person name="Meyers B.C."/>
            <person name="Spannagl M."/>
            <person name="Cheung F."/>
            <person name="De Mita S."/>
            <person name="Krishnakumar V."/>
            <person name="Gundlach H."/>
            <person name="Zhou S."/>
            <person name="Mudge J."/>
            <person name="Bharti A.K."/>
            <person name="Murray J.D."/>
            <person name="Naoumkina M.A."/>
            <person name="Rosen B."/>
            <person name="Silverstein K.A."/>
            <person name="Tang H."/>
            <person name="Rombauts S."/>
            <person name="Zhao P.X."/>
            <person name="Zhou P."/>
            <person name="Barbe V."/>
            <person name="Bardou P."/>
            <person name="Bechner M."/>
            <person name="Bellec A."/>
            <person name="Berger A."/>
            <person name="Berges H."/>
            <person name="Bidwell S."/>
            <person name="Bisseling T."/>
            <person name="Choisne N."/>
            <person name="Couloux A."/>
            <person name="Denny R."/>
            <person name="Deshpande S."/>
            <person name="Dai X."/>
            <person name="Doyle J.J."/>
            <person name="Dudez A.M."/>
            <person name="Farmer A.D."/>
            <person name="Fouteau S."/>
            <person name="Franken C."/>
            <person name="Gibelin C."/>
            <person name="Gish J."/>
            <person name="Goldstein S."/>
            <person name="Gonzalez A.J."/>
            <person name="Green P.J."/>
            <person name="Hallab A."/>
            <person name="Hartog M."/>
            <person name="Hua A."/>
            <person name="Humphray S.J."/>
            <person name="Jeong D.H."/>
            <person name="Jing Y."/>
            <person name="Jocker A."/>
            <person name="Kenton S.M."/>
            <person name="Kim D.J."/>
            <person name="Klee K."/>
            <person name="Lai H."/>
            <person name="Lang C."/>
            <person name="Lin S."/>
            <person name="Macmil S.L."/>
            <person name="Magdelenat G."/>
            <person name="Matthews L."/>
            <person name="McCorrison J."/>
            <person name="Monaghan E.L."/>
            <person name="Mun J.H."/>
            <person name="Najar F.Z."/>
            <person name="Nicholson C."/>
            <person name="Noirot C."/>
            <person name="O'Bleness M."/>
            <person name="Paule C.R."/>
            <person name="Poulain J."/>
            <person name="Prion F."/>
            <person name="Qin B."/>
            <person name="Qu C."/>
            <person name="Retzel E.F."/>
            <person name="Riddle C."/>
            <person name="Sallet E."/>
            <person name="Samain S."/>
            <person name="Samson N."/>
            <person name="Sanders I."/>
            <person name="Saurat O."/>
            <person name="Scarpelli C."/>
            <person name="Schiex T."/>
            <person name="Segurens B."/>
            <person name="Severin A.J."/>
            <person name="Sherrier D.J."/>
            <person name="Shi R."/>
            <person name="Sims S."/>
            <person name="Singer S.R."/>
            <person name="Sinharoy S."/>
            <person name="Sterck L."/>
            <person name="Viollet A."/>
            <person name="Wang B.B."/>
            <person name="Wang K."/>
            <person name="Wang M."/>
            <person name="Wang X."/>
            <person name="Warfsmann J."/>
            <person name="Weissenbach J."/>
            <person name="White D.D."/>
            <person name="White J.D."/>
            <person name="Wiley G.B."/>
            <person name="Wincker P."/>
            <person name="Xing Y."/>
            <person name="Yang L."/>
            <person name="Yao Z."/>
            <person name="Ying F."/>
            <person name="Zhai J."/>
            <person name="Zhou L."/>
            <person name="Zuber A."/>
            <person name="Denarie J."/>
            <person name="Dixon R.A."/>
            <person name="May G.D."/>
            <person name="Schwartz D.C."/>
            <person name="Rogers J."/>
            <person name="Quetier F."/>
            <person name="Town C.D."/>
            <person name="Roe B.A."/>
        </authorList>
    </citation>
    <scope>NUCLEOTIDE SEQUENCE [LARGE SCALE GENOMIC DNA]</scope>
    <source>
        <strain evidence="1">A17</strain>
        <strain evidence="2 3">cv. Jemalong A17</strain>
    </source>
</reference>
<keyword evidence="3" id="KW-1185">Reference proteome</keyword>
<proteinExistence type="predicted"/>
<dbReference type="EMBL" id="CM001224">
    <property type="protein sequence ID" value="KEH18150.1"/>
    <property type="molecule type" value="Genomic_DNA"/>
</dbReference>
<reference evidence="1 3" key="2">
    <citation type="journal article" date="2014" name="BMC Genomics">
        <title>An improved genome release (version Mt4.0) for the model legume Medicago truncatula.</title>
        <authorList>
            <person name="Tang H."/>
            <person name="Krishnakumar V."/>
            <person name="Bidwell S."/>
            <person name="Rosen B."/>
            <person name="Chan A."/>
            <person name="Zhou S."/>
            <person name="Gentzbittel L."/>
            <person name="Childs K.L."/>
            <person name="Yandell M."/>
            <person name="Gundlach H."/>
            <person name="Mayer K.F."/>
            <person name="Schwartz D.C."/>
            <person name="Town C.D."/>
        </authorList>
    </citation>
    <scope>GENOME REANNOTATION</scope>
    <source>
        <strain evidence="1">A17</strain>
        <strain evidence="2 3">cv. Jemalong A17</strain>
    </source>
</reference>
<accession>A0A072TX83</accession>
<reference evidence="2" key="3">
    <citation type="submission" date="2015-04" db="UniProtKB">
        <authorList>
            <consortium name="EnsemblPlants"/>
        </authorList>
    </citation>
    <scope>IDENTIFICATION</scope>
    <source>
        <strain evidence="2">cv. Jemalong A17</strain>
    </source>
</reference>
<dbReference type="AlphaFoldDB" id="A0A072TX83"/>
<name>A0A072TX83_MEDTR</name>
<evidence type="ECO:0000313" key="2">
    <source>
        <dbReference type="EnsemblPlants" id="KEH18150"/>
    </source>
</evidence>
<evidence type="ECO:0000313" key="3">
    <source>
        <dbReference type="Proteomes" id="UP000002051"/>
    </source>
</evidence>
<gene>
    <name evidence="1" type="ordered locus">MTR_8g012755</name>
</gene>
<sequence length="98" mass="11646">MNQHTQNDKQHKAELPTKALHCITSAIQSAIRQVEHEQPKQLDKCESRLHDFKLPKERKKKWNQTNSTHFITTRPISFMPQIQIKRSHKEILLIFQLP</sequence>
<protein>
    <submittedName>
        <fullName evidence="1 2">Uncharacterized protein</fullName>
    </submittedName>
</protein>